<reference evidence="1" key="1">
    <citation type="submission" date="2020-11" db="EMBL/GenBank/DDBJ databases">
        <title>Kefir isolates.</title>
        <authorList>
            <person name="Marcisauskas S."/>
            <person name="Kim Y."/>
            <person name="Blasche S."/>
        </authorList>
    </citation>
    <scope>NUCLEOTIDE SEQUENCE</scope>
    <source>
        <strain evidence="1">Olga-1</strain>
    </source>
</reference>
<evidence type="ECO:0008006" key="3">
    <source>
        <dbReference type="Google" id="ProtNLM"/>
    </source>
</evidence>
<keyword evidence="2" id="KW-1185">Reference proteome</keyword>
<comment type="caution">
    <text evidence="1">The sequence shown here is derived from an EMBL/GenBank/DDBJ whole genome shotgun (WGS) entry which is preliminary data.</text>
</comment>
<gene>
    <name evidence="1" type="ORF">C6P40_002488</name>
</gene>
<organism evidence="1 2">
    <name type="scientific">Pichia californica</name>
    <dbReference type="NCBI Taxonomy" id="460514"/>
    <lineage>
        <taxon>Eukaryota</taxon>
        <taxon>Fungi</taxon>
        <taxon>Dikarya</taxon>
        <taxon>Ascomycota</taxon>
        <taxon>Saccharomycotina</taxon>
        <taxon>Pichiomycetes</taxon>
        <taxon>Pichiales</taxon>
        <taxon>Pichiaceae</taxon>
        <taxon>Pichia</taxon>
    </lineage>
</organism>
<dbReference type="Proteomes" id="UP000697127">
    <property type="component" value="Unassembled WGS sequence"/>
</dbReference>
<dbReference type="EMBL" id="PUHW01000277">
    <property type="protein sequence ID" value="KAG0687332.1"/>
    <property type="molecule type" value="Genomic_DNA"/>
</dbReference>
<dbReference type="SUPFAM" id="SSF101908">
    <property type="entry name" value="Putative isomerase YbhE"/>
    <property type="match status" value="1"/>
</dbReference>
<name>A0A9P7BCU2_9ASCO</name>
<proteinExistence type="predicted"/>
<sequence length="1084" mass="126228">MENLHKSLYNTTILYSRVPIYLLYRFKINTLRNGDGTINNTRYTSLNEEQQHSTTTLMNKNAWRSILGNKTNYDNNIEFRAAMDIKSSDKPTANDNLDDSYEPFLDQESTYVTMFIYFNSFSINNGICHELPSPVICAEVIRSIDESQEDTLVFYLEKCIVLIRFLTSNINEYIPYVIDSIDLELPDNQTSTLSKINFTKNTMILSLFDGLFFHYDINYNVNGIPSLIHSHNTYQKSNIKMQCNVPKGSFQESLLISLSVKENDKLYADCIYITSSIKIHSEILNEALDECTNLIPLSDTGAVLLTCNKYFIIKPFTFFVSGDNRVSYKSSYNKLDSFCVSSYYIPETKFKTLTSFDDFLKEFHKHDQILITSNKELYILDIFYDTRNMKFTSTFTLFFKTDYIFKNFILEPLDDSLFHLIYSSREQHESKHISVMSVNGIPVLKTQKSLWLEIHCFEKCDPILVNSFESKYTFESKQDLWIKHPGSREISLVKFGFSSKFDNSVPNLYNVNKFYNCSFSYFETTYIWGSGDKNSILYKVSNNNVQIDPVISSLINQEILSVESSNNDTQYFKDDSNTNSSCFKFLEEKLVETDNKSNPVRKFDRSISIFVPYQIIYLKEFMKFIITSRNGEYQIIKLNIAEISQSLLGESSKIVKLNDSGCVSILHQNKCIIYFSNNDLWKLNISQSLYPKKVEIENHNANGSACGYIPSIGKNREHLITCDNIEIKIWSIRENNGFSLKIFDLGREYQKICYYDPLGIFILLSDSSNCEESKWSYFNPRTGLVKDLEDIFDQNDHPKEIYAFKKPGREDEEWFLIVGGIWLNILEVQYINGKIQLNIVSSTKKNSLITDIHFEPNNEILFYSCGQRLMYQKYSRQEQKFLGPKHVFSNMQDNEISKFEIHSFNKGKFCLWFHDSNNKITESHFDEGYTISDERKVDMPKILIFPSGDFLKYDDHSGKIEMNCNNQDGEVIELKHSLKCLAINSFPSWVSVDMRDIFQNEHFITFGGNGQVELLNIVSNNDPFIDFIRNRQWSKKRIGLLSKHRCMVNTYPLKSRYDDIDHLTSETECFENSKMDETKNTITF</sequence>
<evidence type="ECO:0000313" key="1">
    <source>
        <dbReference type="EMBL" id="KAG0687332.1"/>
    </source>
</evidence>
<accession>A0A9P7BCU2</accession>
<protein>
    <recommendedName>
        <fullName evidence="3">Cleavage/polyadenylation specificity factor A subunit N-terminal domain-containing protein</fullName>
    </recommendedName>
</protein>
<dbReference type="AlphaFoldDB" id="A0A9P7BCU2"/>
<evidence type="ECO:0000313" key="2">
    <source>
        <dbReference type="Proteomes" id="UP000697127"/>
    </source>
</evidence>